<evidence type="ECO:0000256" key="2">
    <source>
        <dbReference type="ARBA" id="ARBA00023140"/>
    </source>
</evidence>
<evidence type="ECO:0000259" key="4">
    <source>
        <dbReference type="Pfam" id="PF13193"/>
    </source>
</evidence>
<dbReference type="PANTHER" id="PTHR24096">
    <property type="entry name" value="LONG-CHAIN-FATTY-ACID--COA LIGASE"/>
    <property type="match status" value="1"/>
</dbReference>
<accession>A0ABN8B2U1</accession>
<gene>
    <name evidence="5" type="ORF">CHILSU_LOCUS3369</name>
</gene>
<dbReference type="Pfam" id="PF13193">
    <property type="entry name" value="AMP-binding_C"/>
    <property type="match status" value="1"/>
</dbReference>
<evidence type="ECO:0000313" key="5">
    <source>
        <dbReference type="EMBL" id="CAH0400181.1"/>
    </source>
</evidence>
<dbReference type="InterPro" id="IPR020845">
    <property type="entry name" value="AMP-binding_CS"/>
</dbReference>
<reference evidence="5" key="1">
    <citation type="submission" date="2021-12" db="EMBL/GenBank/DDBJ databases">
        <authorList>
            <person name="King R."/>
        </authorList>
    </citation>
    <scope>NUCLEOTIDE SEQUENCE</scope>
</reference>
<sequence>MQATRKILLAQIKNIKWQRSLSRSAIVFNNDFEIKSPLADIVMPNTTFLDRLWRDKSKFKSLVALESAETKKSYTYDQLSKNMAAFATSLHKKLGLKSGDVVAIMLPNSPEFVVVAFGSLQAGCVVTTLNPIYKEHEVQHQSKITQPKVFVTIPTLYETVLKGLKSAQIEAKIIVVDNANEPIPDGTVRYTEIAENSDADYSILDNVHKEDDDVAFIPFSSGTTGLPKGVEITYKNLKASIEIMSNEKNCFAKMSEGSFQDVVPCILPFFHIYGLVVTLIGHITKGCKLITMSSFSATLYLNLLQNEKASLLYVVPPIAILLGKHPDVNRQHFRNVRHIVCGAAPLAASDVQNILEKAKTKLEVNQGFGATETSSLTTATFIGQNSYDYDSCGDIMASITVKYVDPMTGDPVPVGQKGEMCVKGPIVMKGYHKNEEATRECLTEDGYFKTGDLGYYKPGVGAYITDRIKELIKVKGLQVAPAELESVLRTHPAIQEAAVIGVPHEFFGEVPKAFVVLKNEFKVSPEEIQEYVATKVAPFKKIEEVMMVDNIPKNLTGKILRRELKKMYA</sequence>
<dbReference type="InterPro" id="IPR042099">
    <property type="entry name" value="ANL_N_sf"/>
</dbReference>
<keyword evidence="2" id="KW-0576">Peroxisome</keyword>
<feature type="domain" description="AMP-dependent synthetase/ligase" evidence="3">
    <location>
        <begin position="58"/>
        <end position="432"/>
    </location>
</feature>
<dbReference type="PROSITE" id="PS00455">
    <property type="entry name" value="AMP_BINDING"/>
    <property type="match status" value="1"/>
</dbReference>
<feature type="domain" description="AMP-binding enzyme C-terminal" evidence="4">
    <location>
        <begin position="483"/>
        <end position="558"/>
    </location>
</feature>
<proteinExistence type="predicted"/>
<evidence type="ECO:0008006" key="7">
    <source>
        <dbReference type="Google" id="ProtNLM"/>
    </source>
</evidence>
<evidence type="ECO:0000259" key="3">
    <source>
        <dbReference type="Pfam" id="PF00501"/>
    </source>
</evidence>
<dbReference type="InterPro" id="IPR045851">
    <property type="entry name" value="AMP-bd_C_sf"/>
</dbReference>
<dbReference type="PANTHER" id="PTHR24096:SF422">
    <property type="entry name" value="BCDNA.GH02901"/>
    <property type="match status" value="1"/>
</dbReference>
<dbReference type="SUPFAM" id="SSF56801">
    <property type="entry name" value="Acetyl-CoA synthetase-like"/>
    <property type="match status" value="1"/>
</dbReference>
<evidence type="ECO:0000256" key="1">
    <source>
        <dbReference type="ARBA" id="ARBA00004275"/>
    </source>
</evidence>
<keyword evidence="6" id="KW-1185">Reference proteome</keyword>
<organism evidence="5 6">
    <name type="scientific">Chilo suppressalis</name>
    <name type="common">Asiatic rice borer moth</name>
    <dbReference type="NCBI Taxonomy" id="168631"/>
    <lineage>
        <taxon>Eukaryota</taxon>
        <taxon>Metazoa</taxon>
        <taxon>Ecdysozoa</taxon>
        <taxon>Arthropoda</taxon>
        <taxon>Hexapoda</taxon>
        <taxon>Insecta</taxon>
        <taxon>Pterygota</taxon>
        <taxon>Neoptera</taxon>
        <taxon>Endopterygota</taxon>
        <taxon>Lepidoptera</taxon>
        <taxon>Glossata</taxon>
        <taxon>Ditrysia</taxon>
        <taxon>Pyraloidea</taxon>
        <taxon>Crambidae</taxon>
        <taxon>Crambinae</taxon>
        <taxon>Chilo</taxon>
    </lineage>
</organism>
<dbReference type="Gene3D" id="3.40.50.12780">
    <property type="entry name" value="N-terminal domain of ligase-like"/>
    <property type="match status" value="1"/>
</dbReference>
<evidence type="ECO:0000313" key="6">
    <source>
        <dbReference type="Proteomes" id="UP001153292"/>
    </source>
</evidence>
<protein>
    <recommendedName>
        <fullName evidence="7">4-coumarate--CoA ligase 1-like</fullName>
    </recommendedName>
</protein>
<dbReference type="CDD" id="cd05911">
    <property type="entry name" value="Firefly_Luc_like"/>
    <property type="match status" value="1"/>
</dbReference>
<comment type="subcellular location">
    <subcellularLocation>
        <location evidence="1">Peroxisome</location>
    </subcellularLocation>
</comment>
<dbReference type="Gene3D" id="3.30.300.30">
    <property type="match status" value="1"/>
</dbReference>
<dbReference type="Proteomes" id="UP001153292">
    <property type="component" value="Chromosome 16"/>
</dbReference>
<dbReference type="Pfam" id="PF00501">
    <property type="entry name" value="AMP-binding"/>
    <property type="match status" value="1"/>
</dbReference>
<dbReference type="InterPro" id="IPR000873">
    <property type="entry name" value="AMP-dep_synth/lig_dom"/>
</dbReference>
<name>A0ABN8B2U1_CHISP</name>
<dbReference type="EMBL" id="OU963909">
    <property type="protein sequence ID" value="CAH0400181.1"/>
    <property type="molecule type" value="Genomic_DNA"/>
</dbReference>
<dbReference type="InterPro" id="IPR025110">
    <property type="entry name" value="AMP-bd_C"/>
</dbReference>